<evidence type="ECO:0000313" key="8">
    <source>
        <dbReference type="EMBL" id="WBO64998.1"/>
    </source>
</evidence>
<dbReference type="InterPro" id="IPR036388">
    <property type="entry name" value="WH-like_DNA-bd_sf"/>
</dbReference>
<dbReference type="Pfam" id="PF00486">
    <property type="entry name" value="Trans_reg_C"/>
    <property type="match status" value="1"/>
</dbReference>
<dbReference type="PANTHER" id="PTHR35807">
    <property type="entry name" value="TRANSCRIPTIONAL REGULATOR REDD-RELATED"/>
    <property type="match status" value="1"/>
</dbReference>
<sequence length="267" mass="29432">MHVKVLGTLSARIGKISVHPTALKQRRVLALLALSAGMISNDQLIEEIWEETPPKSAVTALQTYVLALRKRISDAGVDGKQVLVTRDGGYQIRLADGGLDARIFGEHVQNGHRLVAARDFQGAVDAYRMAESLWRGGPFTDVSPGPLLAIEAARLEELHIGAIEGRIEAELRLGRHRSVVSELSALTAQHPLHEHIHAQYILALHRSGRRDQALSAYSRVRTSLRRELGVEPSPRLWHLQRDVLMAENLSINANEELGGYPGDRKSA</sequence>
<protein>
    <submittedName>
        <fullName evidence="8">AfsR/SARP family transcriptional regulator</fullName>
    </submittedName>
</protein>
<dbReference type="CDD" id="cd15831">
    <property type="entry name" value="BTAD"/>
    <property type="match status" value="1"/>
</dbReference>
<dbReference type="EMBL" id="CP115300">
    <property type="protein sequence ID" value="WBO64998.1"/>
    <property type="molecule type" value="Genomic_DNA"/>
</dbReference>
<gene>
    <name evidence="8" type="ORF">O1G22_20255</name>
</gene>
<comment type="similarity">
    <text evidence="1">Belongs to the AfsR/DnrI/RedD regulatory family.</text>
</comment>
<evidence type="ECO:0000259" key="6">
    <source>
        <dbReference type="SMART" id="SM00862"/>
    </source>
</evidence>
<dbReference type="Gene3D" id="1.25.40.10">
    <property type="entry name" value="Tetratricopeptide repeat domain"/>
    <property type="match status" value="1"/>
</dbReference>
<dbReference type="Pfam" id="PF03704">
    <property type="entry name" value="BTAD"/>
    <property type="match status" value="1"/>
</dbReference>
<evidence type="ECO:0000256" key="2">
    <source>
        <dbReference type="ARBA" id="ARBA00023012"/>
    </source>
</evidence>
<dbReference type="SMART" id="SM01043">
    <property type="entry name" value="BTAD"/>
    <property type="match status" value="1"/>
</dbReference>
<dbReference type="SUPFAM" id="SSF48452">
    <property type="entry name" value="TPR-like"/>
    <property type="match status" value="1"/>
</dbReference>
<dbReference type="InterPro" id="IPR016032">
    <property type="entry name" value="Sig_transdc_resp-reg_C-effctor"/>
</dbReference>
<keyword evidence="4" id="KW-0238">DNA-binding</keyword>
<dbReference type="Proteomes" id="UP001212326">
    <property type="component" value="Chromosome"/>
</dbReference>
<feature type="domain" description="Bacterial transcriptional activator" evidence="7">
    <location>
        <begin position="99"/>
        <end position="244"/>
    </location>
</feature>
<evidence type="ECO:0000313" key="9">
    <source>
        <dbReference type="Proteomes" id="UP001212326"/>
    </source>
</evidence>
<evidence type="ECO:0000256" key="3">
    <source>
        <dbReference type="ARBA" id="ARBA00023015"/>
    </source>
</evidence>
<reference evidence="8 9" key="1">
    <citation type="submission" date="2022-12" db="EMBL/GenBank/DDBJ databases">
        <authorList>
            <person name="Mo P."/>
        </authorList>
    </citation>
    <scope>NUCLEOTIDE SEQUENCE [LARGE SCALE GENOMIC DNA]</scope>
    <source>
        <strain evidence="8 9">HUAS 2-6</strain>
    </source>
</reference>
<dbReference type="InterPro" id="IPR011990">
    <property type="entry name" value="TPR-like_helical_dom_sf"/>
</dbReference>
<evidence type="ECO:0000256" key="4">
    <source>
        <dbReference type="ARBA" id="ARBA00023125"/>
    </source>
</evidence>
<evidence type="ECO:0000256" key="5">
    <source>
        <dbReference type="ARBA" id="ARBA00023163"/>
    </source>
</evidence>
<dbReference type="Gene3D" id="1.10.10.10">
    <property type="entry name" value="Winged helix-like DNA-binding domain superfamily/Winged helix DNA-binding domain"/>
    <property type="match status" value="1"/>
</dbReference>
<dbReference type="InterPro" id="IPR051677">
    <property type="entry name" value="AfsR-DnrI-RedD_regulator"/>
</dbReference>
<keyword evidence="9" id="KW-1185">Reference proteome</keyword>
<dbReference type="InterPro" id="IPR005158">
    <property type="entry name" value="BTAD"/>
</dbReference>
<keyword evidence="3" id="KW-0805">Transcription regulation</keyword>
<accession>A0ABY7P9Q5</accession>
<name>A0ABY7P9Q5_9ACTN</name>
<feature type="domain" description="OmpR/PhoB-type" evidence="6">
    <location>
        <begin position="18"/>
        <end position="92"/>
    </location>
</feature>
<keyword evidence="2" id="KW-0902">Two-component regulatory system</keyword>
<dbReference type="RefSeq" id="WP_270082630.1">
    <property type="nucleotide sequence ID" value="NZ_CP115300.1"/>
</dbReference>
<dbReference type="SUPFAM" id="SSF46894">
    <property type="entry name" value="C-terminal effector domain of the bipartite response regulators"/>
    <property type="match status" value="1"/>
</dbReference>
<proteinExistence type="inferred from homology"/>
<dbReference type="InterPro" id="IPR001867">
    <property type="entry name" value="OmpR/PhoB-type_DNA-bd"/>
</dbReference>
<dbReference type="PANTHER" id="PTHR35807:SF1">
    <property type="entry name" value="TRANSCRIPTIONAL REGULATOR REDD"/>
    <property type="match status" value="1"/>
</dbReference>
<keyword evidence="5" id="KW-0804">Transcription</keyword>
<organism evidence="8 9">
    <name type="scientific">Streptomyces camelliae</name>
    <dbReference type="NCBI Taxonomy" id="3004093"/>
    <lineage>
        <taxon>Bacteria</taxon>
        <taxon>Bacillati</taxon>
        <taxon>Actinomycetota</taxon>
        <taxon>Actinomycetes</taxon>
        <taxon>Kitasatosporales</taxon>
        <taxon>Streptomycetaceae</taxon>
        <taxon>Streptomyces</taxon>
    </lineage>
</organism>
<evidence type="ECO:0000259" key="7">
    <source>
        <dbReference type="SMART" id="SM01043"/>
    </source>
</evidence>
<dbReference type="SMART" id="SM00862">
    <property type="entry name" value="Trans_reg_C"/>
    <property type="match status" value="1"/>
</dbReference>
<evidence type="ECO:0000256" key="1">
    <source>
        <dbReference type="ARBA" id="ARBA00005820"/>
    </source>
</evidence>